<dbReference type="PANTHER" id="PTHR24422">
    <property type="entry name" value="CHEMOTAXIS PROTEIN METHYLTRANSFERASE"/>
    <property type="match status" value="1"/>
</dbReference>
<dbReference type="PRINTS" id="PR00996">
    <property type="entry name" value="CHERMTFRASE"/>
</dbReference>
<keyword evidence="3" id="KW-1185">Reference proteome</keyword>
<reference evidence="2" key="1">
    <citation type="journal article" date="2018" name="Int. J. Syst. Evol. Microbiol.">
        <title>Carboxylicivirga sediminis sp. nov., isolated from coastal sediment.</title>
        <authorList>
            <person name="Wang F.Q."/>
            <person name="Ren L.H."/>
            <person name="Zou R.J."/>
            <person name="Sun Y.Z."/>
            <person name="Liu X.J."/>
            <person name="Jiang F."/>
            <person name="Liu L.J."/>
        </authorList>
    </citation>
    <scope>NUCLEOTIDE SEQUENCE</scope>
    <source>
        <strain evidence="2">JR1</strain>
    </source>
</reference>
<organism evidence="2 3">
    <name type="scientific">Carboxylicivirga sediminis</name>
    <dbReference type="NCBI Taxonomy" id="2006564"/>
    <lineage>
        <taxon>Bacteria</taxon>
        <taxon>Pseudomonadati</taxon>
        <taxon>Bacteroidota</taxon>
        <taxon>Bacteroidia</taxon>
        <taxon>Marinilabiliales</taxon>
        <taxon>Marinilabiliaceae</taxon>
        <taxon>Carboxylicivirga</taxon>
    </lineage>
</organism>
<sequence>MAVNFSISEIRELSEQLSLKLNLPFRYMTHSFLKRRLGMFFDKQGIRKPAQLIEQLENGDMSDELCYFFSVNTTELFRDAGFWRNLRKLISANYCGASFKIWLPDVASGEELFSLLILLKEIDCLDNAHILVNSTSDKRIEQISKGFLSVKKMDVNAYNYKRFEGHQNPESYFIDGNNGFLFDTSLMHNVSFQKGGIEKVPGEKMDIILLRNSLLYYIRDYHETIKDMADKVLVSGGLMCLGVKEQLPAPYNERFECLDEKEKIYKKFRFIKD</sequence>
<dbReference type="GO" id="GO:0008757">
    <property type="term" value="F:S-adenosylmethionine-dependent methyltransferase activity"/>
    <property type="evidence" value="ECO:0007669"/>
    <property type="project" value="InterPro"/>
</dbReference>
<feature type="domain" description="CheR-type methyltransferase" evidence="1">
    <location>
        <begin position="1"/>
        <end position="256"/>
    </location>
</feature>
<gene>
    <name evidence="2" type="ORF">KDU71_15900</name>
</gene>
<name>A0A941F586_9BACT</name>
<dbReference type="SUPFAM" id="SSF53335">
    <property type="entry name" value="S-adenosyl-L-methionine-dependent methyltransferases"/>
    <property type="match status" value="1"/>
</dbReference>
<evidence type="ECO:0000313" key="2">
    <source>
        <dbReference type="EMBL" id="MBR8537056.1"/>
    </source>
</evidence>
<evidence type="ECO:0000313" key="3">
    <source>
        <dbReference type="Proteomes" id="UP000679220"/>
    </source>
</evidence>
<accession>A0A941F586</accession>
<dbReference type="InterPro" id="IPR022642">
    <property type="entry name" value="CheR_C"/>
</dbReference>
<dbReference type="SMART" id="SM00138">
    <property type="entry name" value="MeTrc"/>
    <property type="match status" value="1"/>
</dbReference>
<dbReference type="RefSeq" id="WP_212192080.1">
    <property type="nucleotide sequence ID" value="NZ_JAGTAR010000026.1"/>
</dbReference>
<dbReference type="Proteomes" id="UP000679220">
    <property type="component" value="Unassembled WGS sequence"/>
</dbReference>
<dbReference type="Gene3D" id="3.40.50.150">
    <property type="entry name" value="Vaccinia Virus protein VP39"/>
    <property type="match status" value="1"/>
</dbReference>
<dbReference type="Pfam" id="PF01739">
    <property type="entry name" value="CheR"/>
    <property type="match status" value="1"/>
</dbReference>
<dbReference type="InterPro" id="IPR050903">
    <property type="entry name" value="Bact_Chemotaxis_MeTrfase"/>
</dbReference>
<evidence type="ECO:0000259" key="1">
    <source>
        <dbReference type="PROSITE" id="PS50123"/>
    </source>
</evidence>
<reference evidence="2" key="2">
    <citation type="submission" date="2021-04" db="EMBL/GenBank/DDBJ databases">
        <authorList>
            <person name="Zhang T."/>
            <person name="Zhang Y."/>
            <person name="Lu D."/>
            <person name="Zuo D."/>
            <person name="Du Z."/>
        </authorList>
    </citation>
    <scope>NUCLEOTIDE SEQUENCE</scope>
    <source>
        <strain evidence="2">JR1</strain>
    </source>
</reference>
<comment type="caution">
    <text evidence="2">The sequence shown here is derived from an EMBL/GenBank/DDBJ whole genome shotgun (WGS) entry which is preliminary data.</text>
</comment>
<dbReference type="InterPro" id="IPR029063">
    <property type="entry name" value="SAM-dependent_MTases_sf"/>
</dbReference>
<dbReference type="InterPro" id="IPR000780">
    <property type="entry name" value="CheR_MeTrfase"/>
</dbReference>
<protein>
    <recommendedName>
        <fullName evidence="1">CheR-type methyltransferase domain-containing protein</fullName>
    </recommendedName>
</protein>
<proteinExistence type="predicted"/>
<dbReference type="EMBL" id="JAGTAR010000026">
    <property type="protein sequence ID" value="MBR8537056.1"/>
    <property type="molecule type" value="Genomic_DNA"/>
</dbReference>
<dbReference type="PANTHER" id="PTHR24422:SF8">
    <property type="entry name" value="CHEMOTAXIS PROTEIN"/>
    <property type="match status" value="1"/>
</dbReference>
<dbReference type="AlphaFoldDB" id="A0A941F586"/>
<dbReference type="PROSITE" id="PS50123">
    <property type="entry name" value="CHER"/>
    <property type="match status" value="1"/>
</dbReference>